<dbReference type="Pfam" id="PF25885">
    <property type="entry name" value="HH_EMRA"/>
    <property type="match status" value="1"/>
</dbReference>
<organism evidence="13 14">
    <name type="scientific">Vibrio xiamenensis</name>
    <dbReference type="NCBI Taxonomy" id="861298"/>
    <lineage>
        <taxon>Bacteria</taxon>
        <taxon>Pseudomonadati</taxon>
        <taxon>Pseudomonadota</taxon>
        <taxon>Gammaproteobacteria</taxon>
        <taxon>Vibrionales</taxon>
        <taxon>Vibrionaceae</taxon>
        <taxon>Vibrio</taxon>
    </lineage>
</organism>
<gene>
    <name evidence="13" type="ORF">SAMN04488136_103260</name>
</gene>
<feature type="coiled-coil region" evidence="9">
    <location>
        <begin position="157"/>
        <end position="184"/>
    </location>
</feature>
<dbReference type="Gene3D" id="2.40.50.100">
    <property type="match status" value="1"/>
</dbReference>
<keyword evidence="3" id="KW-0813">Transport</keyword>
<feature type="domain" description="Multidrug export protein EmrA/FarA alpha-helical hairpin" evidence="11">
    <location>
        <begin position="93"/>
        <end position="213"/>
    </location>
</feature>
<dbReference type="AlphaFoldDB" id="A0A1G7XMA1"/>
<dbReference type="PANTHER" id="PTHR30386">
    <property type="entry name" value="MEMBRANE FUSION SUBUNIT OF EMRAB-TOLC MULTIDRUG EFFLUX PUMP"/>
    <property type="match status" value="1"/>
</dbReference>
<dbReference type="STRING" id="861298.SAMN04488136_103260"/>
<protein>
    <submittedName>
        <fullName evidence="13">Membrane fusion protein, multidrug efflux system</fullName>
    </submittedName>
</protein>
<feature type="transmembrane region" description="Helical" evidence="10">
    <location>
        <begin position="21"/>
        <end position="39"/>
    </location>
</feature>
<evidence type="ECO:0000313" key="13">
    <source>
        <dbReference type="EMBL" id="SDG85282.1"/>
    </source>
</evidence>
<keyword evidence="9" id="KW-0175">Coiled coil</keyword>
<evidence type="ECO:0000256" key="5">
    <source>
        <dbReference type="ARBA" id="ARBA00022519"/>
    </source>
</evidence>
<dbReference type="GO" id="GO:0046677">
    <property type="term" value="P:response to antibiotic"/>
    <property type="evidence" value="ECO:0007669"/>
    <property type="project" value="UniProtKB-ARBA"/>
</dbReference>
<dbReference type="Proteomes" id="UP000198854">
    <property type="component" value="Unassembled WGS sequence"/>
</dbReference>
<dbReference type="GO" id="GO:0015721">
    <property type="term" value="P:bile acid and bile salt transport"/>
    <property type="evidence" value="ECO:0007669"/>
    <property type="project" value="UniProtKB-ARBA"/>
</dbReference>
<keyword evidence="8 10" id="KW-0472">Membrane</keyword>
<keyword evidence="7 10" id="KW-1133">Transmembrane helix</keyword>
<evidence type="ECO:0000259" key="11">
    <source>
        <dbReference type="Pfam" id="PF25885"/>
    </source>
</evidence>
<evidence type="ECO:0000256" key="9">
    <source>
        <dbReference type="SAM" id="Coils"/>
    </source>
</evidence>
<dbReference type="InterPro" id="IPR058634">
    <property type="entry name" value="AaeA-lik-b-barrel"/>
</dbReference>
<evidence type="ECO:0000256" key="1">
    <source>
        <dbReference type="ARBA" id="ARBA00004383"/>
    </source>
</evidence>
<dbReference type="Pfam" id="PF25963">
    <property type="entry name" value="Beta-barrel_AAEA"/>
    <property type="match status" value="1"/>
</dbReference>
<dbReference type="OrthoDB" id="9811754at2"/>
<evidence type="ECO:0000256" key="6">
    <source>
        <dbReference type="ARBA" id="ARBA00022692"/>
    </source>
</evidence>
<feature type="domain" description="p-hydroxybenzoic acid efflux pump subunit AaeA-like beta-barrel" evidence="12">
    <location>
        <begin position="250"/>
        <end position="342"/>
    </location>
</feature>
<name>A0A1G7XMA1_9VIBR</name>
<evidence type="ECO:0000313" key="14">
    <source>
        <dbReference type="Proteomes" id="UP000198854"/>
    </source>
</evidence>
<evidence type="ECO:0000256" key="2">
    <source>
        <dbReference type="ARBA" id="ARBA00009477"/>
    </source>
</evidence>
<dbReference type="PANTHER" id="PTHR30386:SF19">
    <property type="entry name" value="MULTIDRUG EXPORT PROTEIN EMRA-RELATED"/>
    <property type="match status" value="1"/>
</dbReference>
<dbReference type="GO" id="GO:1990961">
    <property type="term" value="P:xenobiotic detoxification by transmembrane export across the plasma membrane"/>
    <property type="evidence" value="ECO:0007669"/>
    <property type="project" value="UniProtKB-ARBA"/>
</dbReference>
<dbReference type="FunFam" id="2.40.30.170:FF:000003">
    <property type="entry name" value="Multidrug resistance protein A"/>
    <property type="match status" value="1"/>
</dbReference>
<dbReference type="RefSeq" id="WP_093270291.1">
    <property type="nucleotide sequence ID" value="NZ_FNDD01000003.1"/>
</dbReference>
<proteinExistence type="inferred from homology"/>
<comment type="similarity">
    <text evidence="2">Belongs to the membrane fusion protein (MFP) (TC 8.A.1) family.</text>
</comment>
<keyword evidence="5" id="KW-0997">Cell inner membrane</keyword>
<evidence type="ECO:0000256" key="3">
    <source>
        <dbReference type="ARBA" id="ARBA00022448"/>
    </source>
</evidence>
<evidence type="ECO:0000256" key="10">
    <source>
        <dbReference type="SAM" id="Phobius"/>
    </source>
</evidence>
<dbReference type="InterPro" id="IPR058633">
    <property type="entry name" value="EmrA/FarA_HH"/>
</dbReference>
<dbReference type="Gene3D" id="2.40.30.170">
    <property type="match status" value="1"/>
</dbReference>
<reference evidence="13 14" key="1">
    <citation type="submission" date="2016-10" db="EMBL/GenBank/DDBJ databases">
        <authorList>
            <person name="de Groot N.N."/>
        </authorList>
    </citation>
    <scope>NUCLEOTIDE SEQUENCE [LARGE SCALE GENOMIC DNA]</scope>
    <source>
        <strain evidence="13 14">CGMCC 1.10228</strain>
    </source>
</reference>
<evidence type="ECO:0000256" key="7">
    <source>
        <dbReference type="ARBA" id="ARBA00022989"/>
    </source>
</evidence>
<keyword evidence="4" id="KW-1003">Cell membrane</keyword>
<sequence length="396" mass="43038">MQDTRTDNAPSSNQSKRKKSLTIFAGVVLVAAVGAGFYYTNYVVGNQDTEDAYVNGNLVQITPEIAGTVTKIAADDGDYVEKGQELVRFDDADADIAFESAMANLAQTVRQVRGLFNNVEQAKAVVAEKTIALNKAKTDVRRRKDMVKAGGLSQEELSHAQDMVNSAEKALAVAEQQLKSQQAMIHNTTVDTHPLVKTAIAQVKQTYLAKQRTRLVAPVSGYVAQRNVQVGQRVGQSSTLMAVVPLDEVWVDANFKETQLNDMRIGQPVTLISDLYGEDVEFHGTVESLGIGTGSAFSILPAQNATGNWIKVVQRLPVRIELDKHDIAQHPLRIGLSMTVDVDTSNTSGALLADKNTATSSYHTDVYAQSLSGVNKMIDRIIAENDNGDEQYVAKK</sequence>
<evidence type="ECO:0000259" key="12">
    <source>
        <dbReference type="Pfam" id="PF25963"/>
    </source>
</evidence>
<dbReference type="Gene3D" id="1.10.287.470">
    <property type="entry name" value="Helix hairpin bin"/>
    <property type="match status" value="1"/>
</dbReference>
<accession>A0A1G7XMA1</accession>
<dbReference type="SUPFAM" id="SSF111369">
    <property type="entry name" value="HlyD-like secretion proteins"/>
    <property type="match status" value="2"/>
</dbReference>
<dbReference type="InterPro" id="IPR050739">
    <property type="entry name" value="MFP"/>
</dbReference>
<evidence type="ECO:0000256" key="4">
    <source>
        <dbReference type="ARBA" id="ARBA00022475"/>
    </source>
</evidence>
<dbReference type="EMBL" id="FNDD01000003">
    <property type="protein sequence ID" value="SDG85282.1"/>
    <property type="molecule type" value="Genomic_DNA"/>
</dbReference>
<dbReference type="GO" id="GO:0005886">
    <property type="term" value="C:plasma membrane"/>
    <property type="evidence" value="ECO:0007669"/>
    <property type="project" value="UniProtKB-SubCell"/>
</dbReference>
<evidence type="ECO:0000256" key="8">
    <source>
        <dbReference type="ARBA" id="ARBA00023136"/>
    </source>
</evidence>
<keyword evidence="6 10" id="KW-0812">Transmembrane</keyword>
<comment type="subcellular location">
    <subcellularLocation>
        <location evidence="1">Cell inner membrane</location>
        <topology evidence="1">Single-pass membrane protein</topology>
        <orientation evidence="1">Periplasmic side</orientation>
    </subcellularLocation>
</comment>
<keyword evidence="14" id="KW-1185">Reference proteome</keyword>